<dbReference type="InterPro" id="IPR002065">
    <property type="entry name" value="TPX"/>
</dbReference>
<evidence type="ECO:0000256" key="5">
    <source>
        <dbReference type="ARBA" id="ARBA00023284"/>
    </source>
</evidence>
<comment type="caution">
    <text evidence="6">Lacks conserved residue(s) required for the propagation of feature annotation.</text>
</comment>
<dbReference type="EC" id="1.11.1.24" evidence="6"/>
<evidence type="ECO:0000256" key="3">
    <source>
        <dbReference type="ARBA" id="ARBA00023002"/>
    </source>
</evidence>
<dbReference type="Proteomes" id="UP000278609">
    <property type="component" value="Unassembled WGS sequence"/>
</dbReference>
<sequence length="174" mass="18983">MNELKENKGVVAFNGTPLTLLGETIQVGDTAPDFTAIGRDSKPVSLSDVKGKTVILSVFPSIDTGVCAMQTKRFNKEATALSENVTVLTLSKDLPFALGRFCAAEGIDRIHTLSDYMQSEFGRKYGFLIKENMLLARGVVVINPEGKVVYVEYVKELTTEPDYEKALNAAKSTL</sequence>
<evidence type="ECO:0000256" key="1">
    <source>
        <dbReference type="ARBA" id="ARBA00022559"/>
    </source>
</evidence>
<name>A0A3P1XX73_TANFO</name>
<protein>
    <recommendedName>
        <fullName evidence="6">Thiol peroxidase</fullName>
        <shortName evidence="6">Tpx</shortName>
        <ecNumber evidence="6">1.11.1.24</ecNumber>
    </recommendedName>
    <alternativeName>
        <fullName evidence="6">Peroxiredoxin tpx</fullName>
        <shortName evidence="6">Prx</shortName>
    </alternativeName>
    <alternativeName>
        <fullName evidence="6">Thioredoxin peroxidase</fullName>
    </alternativeName>
    <alternativeName>
        <fullName evidence="6">Thioredoxin-dependent peroxiredoxin</fullName>
    </alternativeName>
</protein>
<dbReference type="Gene3D" id="3.40.30.10">
    <property type="entry name" value="Glutaredoxin"/>
    <property type="match status" value="1"/>
</dbReference>
<dbReference type="GO" id="GO:0008379">
    <property type="term" value="F:thioredoxin peroxidase activity"/>
    <property type="evidence" value="ECO:0007669"/>
    <property type="project" value="UniProtKB-UniRule"/>
</dbReference>
<dbReference type="InterPro" id="IPR050455">
    <property type="entry name" value="Tpx_Peroxidase_subfamily"/>
</dbReference>
<evidence type="ECO:0000256" key="4">
    <source>
        <dbReference type="ARBA" id="ARBA00023157"/>
    </source>
</evidence>
<dbReference type="PROSITE" id="PS01265">
    <property type="entry name" value="TPX"/>
    <property type="match status" value="1"/>
</dbReference>
<evidence type="ECO:0000256" key="2">
    <source>
        <dbReference type="ARBA" id="ARBA00022862"/>
    </source>
</evidence>
<dbReference type="InterPro" id="IPR013740">
    <property type="entry name" value="Redoxin"/>
</dbReference>
<dbReference type="InterPro" id="IPR013766">
    <property type="entry name" value="Thioredoxin_domain"/>
</dbReference>
<feature type="domain" description="Thioredoxin" evidence="7">
    <location>
        <begin position="25"/>
        <end position="172"/>
    </location>
</feature>
<accession>A0A3P1XX73</accession>
<comment type="subunit">
    <text evidence="6">Homodimer.</text>
</comment>
<dbReference type="AlphaFoldDB" id="A0A3P1XX73"/>
<evidence type="ECO:0000256" key="6">
    <source>
        <dbReference type="HAMAP-Rule" id="MF_00269"/>
    </source>
</evidence>
<dbReference type="SUPFAM" id="SSF52833">
    <property type="entry name" value="Thioredoxin-like"/>
    <property type="match status" value="1"/>
</dbReference>
<comment type="similarity">
    <text evidence="6">Belongs to the peroxiredoxin family. Tpx subfamily.</text>
</comment>
<keyword evidence="5 6" id="KW-0676">Redox-active center</keyword>
<dbReference type="PANTHER" id="PTHR43110">
    <property type="entry name" value="THIOL PEROXIDASE"/>
    <property type="match status" value="1"/>
</dbReference>
<comment type="function">
    <text evidence="6">Thiol-specific peroxidase that catalyzes the reduction of hydrogen peroxide and organic hydroperoxides to water and alcohols, respectively. Plays a role in cell protection against oxidative stress by detoxifying peroxides.</text>
</comment>
<dbReference type="InterPro" id="IPR018219">
    <property type="entry name" value="Tpx_CS"/>
</dbReference>
<dbReference type="EMBL" id="RQYS01000009">
    <property type="protein sequence ID" value="RRD62556.1"/>
    <property type="molecule type" value="Genomic_DNA"/>
</dbReference>
<keyword evidence="4" id="KW-1015">Disulfide bond</keyword>
<dbReference type="PANTHER" id="PTHR43110:SF1">
    <property type="entry name" value="THIOL PEROXIDASE"/>
    <property type="match status" value="1"/>
</dbReference>
<feature type="active site" description="Cysteine sulfenic acid (-SOH) intermediate" evidence="6">
    <location>
        <position position="67"/>
    </location>
</feature>
<dbReference type="CDD" id="cd03014">
    <property type="entry name" value="PRX_Atyp2cys"/>
    <property type="match status" value="1"/>
</dbReference>
<dbReference type="NCBIfam" id="NF001808">
    <property type="entry name" value="PRK00522.1"/>
    <property type="match status" value="1"/>
</dbReference>
<evidence type="ECO:0000313" key="9">
    <source>
        <dbReference type="Proteomes" id="UP000278609"/>
    </source>
</evidence>
<keyword evidence="2 6" id="KW-0049">Antioxidant</keyword>
<reference evidence="8 9" key="1">
    <citation type="submission" date="2018-11" db="EMBL/GenBank/DDBJ databases">
        <title>Genomes From Bacteria Associated with the Canine Oral Cavity: a Test Case for Automated Genome-Based Taxonomic Assignment.</title>
        <authorList>
            <person name="Coil D.A."/>
            <person name="Jospin G."/>
            <person name="Darling A.E."/>
            <person name="Wallis C."/>
            <person name="Davis I.J."/>
            <person name="Harris S."/>
            <person name="Eisen J.A."/>
            <person name="Holcombe L.J."/>
            <person name="O'Flynn C."/>
        </authorList>
    </citation>
    <scope>NUCLEOTIDE SEQUENCE [LARGE SCALE GENOMIC DNA]</scope>
    <source>
        <strain evidence="8 9">OH2617_COT-023</strain>
    </source>
</reference>
<organism evidence="8 9">
    <name type="scientific">Tannerella forsythia</name>
    <name type="common">Bacteroides forsythus</name>
    <dbReference type="NCBI Taxonomy" id="28112"/>
    <lineage>
        <taxon>Bacteria</taxon>
        <taxon>Pseudomonadati</taxon>
        <taxon>Bacteroidota</taxon>
        <taxon>Bacteroidia</taxon>
        <taxon>Bacteroidales</taxon>
        <taxon>Tannerellaceae</taxon>
        <taxon>Tannerella</taxon>
    </lineage>
</organism>
<dbReference type="PROSITE" id="PS51352">
    <property type="entry name" value="THIOREDOXIN_2"/>
    <property type="match status" value="1"/>
</dbReference>
<keyword evidence="3 6" id="KW-0560">Oxidoreductase</keyword>
<comment type="caution">
    <text evidence="8">The sequence shown here is derived from an EMBL/GenBank/DDBJ whole genome shotgun (WGS) entry which is preliminary data.</text>
</comment>
<dbReference type="OrthoDB" id="9781543at2"/>
<evidence type="ECO:0000313" key="8">
    <source>
        <dbReference type="EMBL" id="RRD62556.1"/>
    </source>
</evidence>
<keyword evidence="1 6" id="KW-0575">Peroxidase</keyword>
<dbReference type="InterPro" id="IPR036249">
    <property type="entry name" value="Thioredoxin-like_sf"/>
</dbReference>
<dbReference type="Pfam" id="PF08534">
    <property type="entry name" value="Redoxin"/>
    <property type="match status" value="1"/>
</dbReference>
<comment type="catalytic activity">
    <reaction evidence="6">
        <text>a hydroperoxide + [thioredoxin]-dithiol = an alcohol + [thioredoxin]-disulfide + H2O</text>
        <dbReference type="Rhea" id="RHEA:62620"/>
        <dbReference type="Rhea" id="RHEA-COMP:10698"/>
        <dbReference type="Rhea" id="RHEA-COMP:10700"/>
        <dbReference type="ChEBI" id="CHEBI:15377"/>
        <dbReference type="ChEBI" id="CHEBI:29950"/>
        <dbReference type="ChEBI" id="CHEBI:30879"/>
        <dbReference type="ChEBI" id="CHEBI:35924"/>
        <dbReference type="ChEBI" id="CHEBI:50058"/>
        <dbReference type="EC" id="1.11.1.24"/>
    </reaction>
</comment>
<proteinExistence type="inferred from homology"/>
<evidence type="ECO:0000259" key="7">
    <source>
        <dbReference type="PROSITE" id="PS51352"/>
    </source>
</evidence>
<gene>
    <name evidence="6" type="primary">tpx</name>
    <name evidence="8" type="ORF">EII40_02950</name>
</gene>
<dbReference type="HAMAP" id="MF_00269">
    <property type="entry name" value="Tpx"/>
    <property type="match status" value="1"/>
</dbReference>